<dbReference type="InterPro" id="IPR027417">
    <property type="entry name" value="P-loop_NTPase"/>
</dbReference>
<accession>A0A820T098</accession>
<gene>
    <name evidence="13" type="ORF">TSG867_LOCUS17687</name>
</gene>
<comment type="subcellular location">
    <subcellularLocation>
        <location evidence="1">Membrane</location>
        <topology evidence="1">Multi-pass membrane protein</topology>
    </subcellularLocation>
</comment>
<evidence type="ECO:0000256" key="8">
    <source>
        <dbReference type="ARBA" id="ARBA00023136"/>
    </source>
</evidence>
<dbReference type="Proteomes" id="UP000663862">
    <property type="component" value="Unassembled WGS sequence"/>
</dbReference>
<dbReference type="GO" id="GO:0005524">
    <property type="term" value="F:ATP binding"/>
    <property type="evidence" value="ECO:0007669"/>
    <property type="project" value="UniProtKB-KW"/>
</dbReference>
<dbReference type="PANTHER" id="PTHR24223">
    <property type="entry name" value="ATP-BINDING CASSETTE SUB-FAMILY C"/>
    <property type="match status" value="1"/>
</dbReference>
<dbReference type="Pfam" id="PF00005">
    <property type="entry name" value="ABC_tran"/>
    <property type="match status" value="1"/>
</dbReference>
<feature type="transmembrane region" description="Helical" evidence="10">
    <location>
        <begin position="232"/>
        <end position="250"/>
    </location>
</feature>
<keyword evidence="7 10" id="KW-1133">Transmembrane helix</keyword>
<evidence type="ECO:0000256" key="2">
    <source>
        <dbReference type="ARBA" id="ARBA00009726"/>
    </source>
</evidence>
<feature type="transmembrane region" description="Helical" evidence="10">
    <location>
        <begin position="209"/>
        <end position="226"/>
    </location>
</feature>
<evidence type="ECO:0000256" key="1">
    <source>
        <dbReference type="ARBA" id="ARBA00004141"/>
    </source>
</evidence>
<evidence type="ECO:0000256" key="5">
    <source>
        <dbReference type="ARBA" id="ARBA00022741"/>
    </source>
</evidence>
<feature type="domain" description="ABC transporter" evidence="11">
    <location>
        <begin position="410"/>
        <end position="626"/>
    </location>
</feature>
<evidence type="ECO:0000313" key="14">
    <source>
        <dbReference type="Proteomes" id="UP000663862"/>
    </source>
</evidence>
<comment type="similarity">
    <text evidence="2">Belongs to the ABC transporter superfamily. ABCC family. Conjugate transporter (TC 3.A.1.208) subfamily.</text>
</comment>
<name>A0A820T098_9BILA</name>
<dbReference type="GO" id="GO:0016887">
    <property type="term" value="F:ATP hydrolysis activity"/>
    <property type="evidence" value="ECO:0007669"/>
    <property type="project" value="InterPro"/>
</dbReference>
<dbReference type="Pfam" id="PF00664">
    <property type="entry name" value="ABC_membrane"/>
    <property type="match status" value="1"/>
</dbReference>
<dbReference type="InterPro" id="IPR003439">
    <property type="entry name" value="ABC_transporter-like_ATP-bd"/>
</dbReference>
<dbReference type="CDD" id="cd18579">
    <property type="entry name" value="ABC_6TM_ABCC_D1"/>
    <property type="match status" value="1"/>
</dbReference>
<dbReference type="Gene3D" id="3.40.50.300">
    <property type="entry name" value="P-loop containing nucleotide triphosphate hydrolases"/>
    <property type="match status" value="1"/>
</dbReference>
<dbReference type="InterPro" id="IPR036640">
    <property type="entry name" value="ABC1_TM_sf"/>
</dbReference>
<dbReference type="AlphaFoldDB" id="A0A820T098"/>
<dbReference type="Gene3D" id="1.20.1560.10">
    <property type="entry name" value="ABC transporter type 1, transmembrane domain"/>
    <property type="match status" value="1"/>
</dbReference>
<dbReference type="EMBL" id="CAJOBQ010001136">
    <property type="protein sequence ID" value="CAF4459411.1"/>
    <property type="molecule type" value="Genomic_DNA"/>
</dbReference>
<proteinExistence type="inferred from homology"/>
<evidence type="ECO:0008006" key="15">
    <source>
        <dbReference type="Google" id="ProtNLM"/>
    </source>
</evidence>
<evidence type="ECO:0000256" key="4">
    <source>
        <dbReference type="ARBA" id="ARBA00022692"/>
    </source>
</evidence>
<dbReference type="SUPFAM" id="SSF52540">
    <property type="entry name" value="P-loop containing nucleoside triphosphate hydrolases"/>
    <property type="match status" value="1"/>
</dbReference>
<evidence type="ECO:0000256" key="6">
    <source>
        <dbReference type="ARBA" id="ARBA00022840"/>
    </source>
</evidence>
<evidence type="ECO:0000256" key="3">
    <source>
        <dbReference type="ARBA" id="ARBA00022448"/>
    </source>
</evidence>
<evidence type="ECO:0000313" key="13">
    <source>
        <dbReference type="EMBL" id="CAF4459411.1"/>
    </source>
</evidence>
<dbReference type="GO" id="GO:0016020">
    <property type="term" value="C:membrane"/>
    <property type="evidence" value="ECO:0007669"/>
    <property type="project" value="UniProtKB-SubCell"/>
</dbReference>
<sequence>MSKDQHPYLTANPFSKLFHSWISSLLSLRRKRPLEYDDLFDVLPDDQSEPWIDRLEKAWEHEIVLSTKSPKKKQKPSLIRATWSIYRIRYGIIGIFLFVYTMLRFIQPFILARFIRCLVPCSKISLSEMICWAALNSAFPWLMFTTRHLGLTHAFLAGMHIRCAYHGLIFRKMVRLSMGSLGAQSSGKIINMMTNDVQTVDHLGLDAHFLWIGTLETIVVLVILWSHVGFTILLAMIYTLMVISVQILCGKVMQIIWTKRVQQTDLRIKLMNEIVKSIHLVKMYVWERPFQLKVERVRRKETFYVILKSLMNTVKIVNGYSFSLIFFLIVFGLLWYRRAPFNTDFFTIAFVLISYLRHTYLHGFATSCVNISQYWVAVQRIQEFLNAGEFNQQKMIVIENEFNSENKLTVDIQNLSSTWESSSFQLRNVTFSARTGELIIVIGSIASGKSSLLMTLLGEMKMIGGAVKLNRNARFCYVPQESWIFSDSIKENILFGMEFNEKKFNESIYAAGFDTDIANFQYGDSTLGNQLASGTYSQLHQMCPEFKQWTQTNTNNPRLDSSSASDTASQLNSSPTPEFVTQFSLFAGVPTSPETEKLLVPTTEKSVQKQTEEFKRIGSVSGSVYLRYIQASLWGVLGIAIIFTLFMGTSVLTLFTNWWLGRWSNAERIRYASKSTNANCTIENHSPILNMTMNAWFKKRDNYFYTLLG</sequence>
<dbReference type="InterPro" id="IPR050173">
    <property type="entry name" value="ABC_transporter_C-like"/>
</dbReference>
<feature type="transmembrane region" description="Helical" evidence="10">
    <location>
        <begin position="150"/>
        <end position="170"/>
    </location>
</feature>
<protein>
    <recommendedName>
        <fullName evidence="15">ABC transmembrane type-1 domain-containing protein</fullName>
    </recommendedName>
</protein>
<dbReference type="PROSITE" id="PS50929">
    <property type="entry name" value="ABC_TM1F"/>
    <property type="match status" value="1"/>
</dbReference>
<keyword evidence="5" id="KW-0547">Nucleotide-binding</keyword>
<reference evidence="13" key="1">
    <citation type="submission" date="2021-02" db="EMBL/GenBank/DDBJ databases">
        <authorList>
            <person name="Nowell W R."/>
        </authorList>
    </citation>
    <scope>NUCLEOTIDE SEQUENCE</scope>
</reference>
<keyword evidence="8 10" id="KW-0472">Membrane</keyword>
<evidence type="ECO:0000259" key="12">
    <source>
        <dbReference type="PROSITE" id="PS50929"/>
    </source>
</evidence>
<keyword evidence="6" id="KW-0067">ATP-binding</keyword>
<feature type="domain" description="ABC transmembrane type-1" evidence="12">
    <location>
        <begin position="92"/>
        <end position="301"/>
    </location>
</feature>
<dbReference type="InterPro" id="IPR044746">
    <property type="entry name" value="ABCC_6TM_D1"/>
</dbReference>
<dbReference type="InterPro" id="IPR011527">
    <property type="entry name" value="ABC1_TM_dom"/>
</dbReference>
<feature type="region of interest" description="Disordered" evidence="9">
    <location>
        <begin position="554"/>
        <end position="576"/>
    </location>
</feature>
<comment type="caution">
    <text evidence="13">The sequence shown here is derived from an EMBL/GenBank/DDBJ whole genome shotgun (WGS) entry which is preliminary data.</text>
</comment>
<dbReference type="PROSITE" id="PS50893">
    <property type="entry name" value="ABC_TRANSPORTER_2"/>
    <property type="match status" value="1"/>
</dbReference>
<dbReference type="SUPFAM" id="SSF90123">
    <property type="entry name" value="ABC transporter transmembrane region"/>
    <property type="match status" value="1"/>
</dbReference>
<feature type="transmembrane region" description="Helical" evidence="10">
    <location>
        <begin position="88"/>
        <end position="106"/>
    </location>
</feature>
<keyword evidence="3" id="KW-0813">Transport</keyword>
<evidence type="ECO:0000256" key="9">
    <source>
        <dbReference type="SAM" id="MobiDB-lite"/>
    </source>
</evidence>
<keyword evidence="4 10" id="KW-0812">Transmembrane</keyword>
<organism evidence="13 14">
    <name type="scientific">Rotaria socialis</name>
    <dbReference type="NCBI Taxonomy" id="392032"/>
    <lineage>
        <taxon>Eukaryota</taxon>
        <taxon>Metazoa</taxon>
        <taxon>Spiralia</taxon>
        <taxon>Gnathifera</taxon>
        <taxon>Rotifera</taxon>
        <taxon>Eurotatoria</taxon>
        <taxon>Bdelloidea</taxon>
        <taxon>Philodinida</taxon>
        <taxon>Philodinidae</taxon>
        <taxon>Rotaria</taxon>
    </lineage>
</organism>
<evidence type="ECO:0000259" key="11">
    <source>
        <dbReference type="PROSITE" id="PS50893"/>
    </source>
</evidence>
<feature type="transmembrane region" description="Helical" evidence="10">
    <location>
        <begin position="317"/>
        <end position="336"/>
    </location>
</feature>
<dbReference type="GO" id="GO:0140359">
    <property type="term" value="F:ABC-type transporter activity"/>
    <property type="evidence" value="ECO:0007669"/>
    <property type="project" value="InterPro"/>
</dbReference>
<dbReference type="PANTHER" id="PTHR24223:SF456">
    <property type="entry name" value="MULTIDRUG RESISTANCE-ASSOCIATED PROTEIN LETHAL(2)03659"/>
    <property type="match status" value="1"/>
</dbReference>
<evidence type="ECO:0000256" key="10">
    <source>
        <dbReference type="SAM" id="Phobius"/>
    </source>
</evidence>
<evidence type="ECO:0000256" key="7">
    <source>
        <dbReference type="ARBA" id="ARBA00022989"/>
    </source>
</evidence>
<feature type="transmembrane region" description="Helical" evidence="10">
    <location>
        <begin position="633"/>
        <end position="660"/>
    </location>
</feature>